<dbReference type="Gene3D" id="1.10.3720.10">
    <property type="entry name" value="MetI-like"/>
    <property type="match status" value="1"/>
</dbReference>
<comment type="similarity">
    <text evidence="7">Belongs to the binding-protein-dependent transport system permease family.</text>
</comment>
<dbReference type="GeneID" id="8779278"/>
<keyword evidence="4 7" id="KW-0812">Transmembrane</keyword>
<dbReference type="PANTHER" id="PTHR30151">
    <property type="entry name" value="ALKANE SULFONATE ABC TRANSPORTER-RELATED, MEMBRANE SUBUNIT"/>
    <property type="match status" value="1"/>
</dbReference>
<dbReference type="InterPro" id="IPR035906">
    <property type="entry name" value="MetI-like_sf"/>
</dbReference>
<dbReference type="PANTHER" id="PTHR30151:SF0">
    <property type="entry name" value="ABC TRANSPORTER PERMEASE PROTEIN MJ0413-RELATED"/>
    <property type="match status" value="1"/>
</dbReference>
<dbReference type="Pfam" id="PF00528">
    <property type="entry name" value="BPD_transp_1"/>
    <property type="match status" value="1"/>
</dbReference>
<sequence>MNQKIYSALLFISLWYLLYFLNVLPAFHVVVVTFLELVVEAEPVLGKTLLQHAASSLLRVLAGATVAFSLSIPLGILMWFSRTYNLLHPAIEVLRPIPPLAWIPLSYILFASFPNPTVFAQIFIVAVGAFFPSFVTISDYVRGIPQEFIELAKVFGARNFDLLTKIVLPYSLPGIITGIRVGLGVGWMSIIAAEMIASSGSGLGYFILVMYEVGGRMPEILAGMAMIGLIGYLMNTLLFKLEERFPWRLKSET</sequence>
<feature type="transmembrane region" description="Helical" evidence="7">
    <location>
        <begin position="187"/>
        <end position="208"/>
    </location>
</feature>
<dbReference type="PROSITE" id="PS50928">
    <property type="entry name" value="ABC_TM1"/>
    <property type="match status" value="1"/>
</dbReference>
<evidence type="ECO:0000256" key="3">
    <source>
        <dbReference type="ARBA" id="ARBA00022475"/>
    </source>
</evidence>
<evidence type="ECO:0000256" key="1">
    <source>
        <dbReference type="ARBA" id="ARBA00004651"/>
    </source>
</evidence>
<dbReference type="Proteomes" id="UP000002613">
    <property type="component" value="Chromosome"/>
</dbReference>
<protein>
    <submittedName>
        <fullName evidence="9">Binding-protein-dependent transport systems inner membrane component</fullName>
    </submittedName>
</protein>
<dbReference type="OrthoDB" id="50379at2157"/>
<keyword evidence="10" id="KW-1185">Reference proteome</keyword>
<dbReference type="STRING" id="589924.Ferp_1751"/>
<accession>D3RZI2</accession>
<feature type="transmembrane region" description="Helical" evidence="7">
    <location>
        <begin position="57"/>
        <end position="81"/>
    </location>
</feature>
<dbReference type="SUPFAM" id="SSF161098">
    <property type="entry name" value="MetI-like"/>
    <property type="match status" value="1"/>
</dbReference>
<evidence type="ECO:0000256" key="5">
    <source>
        <dbReference type="ARBA" id="ARBA00022989"/>
    </source>
</evidence>
<feature type="domain" description="ABC transmembrane type-1" evidence="8">
    <location>
        <begin position="53"/>
        <end position="239"/>
    </location>
</feature>
<comment type="subcellular location">
    <subcellularLocation>
        <location evidence="1 7">Cell membrane</location>
        <topology evidence="1 7">Multi-pass membrane protein</topology>
    </subcellularLocation>
</comment>
<evidence type="ECO:0000256" key="7">
    <source>
        <dbReference type="RuleBase" id="RU363032"/>
    </source>
</evidence>
<dbReference type="eggNOG" id="arCOG00169">
    <property type="taxonomic scope" value="Archaea"/>
</dbReference>
<evidence type="ECO:0000259" key="8">
    <source>
        <dbReference type="PROSITE" id="PS50928"/>
    </source>
</evidence>
<dbReference type="AlphaFoldDB" id="D3RZI2"/>
<feature type="transmembrane region" description="Helical" evidence="7">
    <location>
        <begin position="220"/>
        <end position="239"/>
    </location>
</feature>
<keyword evidence="5 7" id="KW-1133">Transmembrane helix</keyword>
<reference evidence="9 10" key="2">
    <citation type="journal article" date="2011" name="Stand. Genomic Sci.">
        <title>Complete genome sequence of Ferroglobus placidus AEDII12DO.</title>
        <authorList>
            <person name="Anderson I."/>
            <person name="Risso C."/>
            <person name="Holmes D."/>
            <person name="Lucas S."/>
            <person name="Copeland A."/>
            <person name="Lapidus A."/>
            <person name="Cheng J.F."/>
            <person name="Bruce D."/>
            <person name="Goodwin L."/>
            <person name="Pitluck S."/>
            <person name="Saunders E."/>
            <person name="Brettin T."/>
            <person name="Detter J.C."/>
            <person name="Han C."/>
            <person name="Tapia R."/>
            <person name="Larimer F."/>
            <person name="Land M."/>
            <person name="Hauser L."/>
            <person name="Woyke T."/>
            <person name="Lovley D."/>
            <person name="Kyrpides N."/>
            <person name="Ivanova N."/>
        </authorList>
    </citation>
    <scope>NUCLEOTIDE SEQUENCE [LARGE SCALE GENOMIC DNA]</scope>
    <source>
        <strain evidence="10">DSM 10642 / AEDII12DO</strain>
    </source>
</reference>
<dbReference type="KEGG" id="fpl:Ferp_1751"/>
<name>D3RZI2_FERPA</name>
<evidence type="ECO:0000313" key="10">
    <source>
        <dbReference type="Proteomes" id="UP000002613"/>
    </source>
</evidence>
<proteinExistence type="inferred from homology"/>
<feature type="transmembrane region" description="Helical" evidence="7">
    <location>
        <begin position="12"/>
        <end position="37"/>
    </location>
</feature>
<dbReference type="GO" id="GO:0055085">
    <property type="term" value="P:transmembrane transport"/>
    <property type="evidence" value="ECO:0007669"/>
    <property type="project" value="InterPro"/>
</dbReference>
<dbReference type="EMBL" id="CP001899">
    <property type="protein sequence ID" value="ADC65895.1"/>
    <property type="molecule type" value="Genomic_DNA"/>
</dbReference>
<keyword evidence="6 7" id="KW-0472">Membrane</keyword>
<dbReference type="InterPro" id="IPR000515">
    <property type="entry name" value="MetI-like"/>
</dbReference>
<feature type="transmembrane region" description="Helical" evidence="7">
    <location>
        <begin position="93"/>
        <end position="113"/>
    </location>
</feature>
<dbReference type="RefSeq" id="WP_012966234.1">
    <property type="nucleotide sequence ID" value="NC_013849.1"/>
</dbReference>
<reference evidence="10" key="1">
    <citation type="submission" date="2010-02" db="EMBL/GenBank/DDBJ databases">
        <title>Complete sequence of Ferroglobus placidus DSM 10642.</title>
        <authorList>
            <consortium name="US DOE Joint Genome Institute"/>
            <person name="Lucas S."/>
            <person name="Copeland A."/>
            <person name="Lapidus A."/>
            <person name="Cheng J.-F."/>
            <person name="Bruce D."/>
            <person name="Goodwin L."/>
            <person name="Pitluck S."/>
            <person name="Saunders E."/>
            <person name="Brettin T."/>
            <person name="Detter J.C."/>
            <person name="Han C."/>
            <person name="Tapia R."/>
            <person name="Larimer F."/>
            <person name="Land M."/>
            <person name="Hauser L."/>
            <person name="Kyrpides N."/>
            <person name="Ivanova N."/>
            <person name="Holmes D."/>
            <person name="Lovley D."/>
            <person name="Kyrpides N."/>
            <person name="Anderson I.J."/>
            <person name="Woyke T."/>
        </authorList>
    </citation>
    <scope>NUCLEOTIDE SEQUENCE [LARGE SCALE GENOMIC DNA]</scope>
    <source>
        <strain evidence="10">DSM 10642 / AEDII12DO</strain>
    </source>
</reference>
<evidence type="ECO:0000256" key="4">
    <source>
        <dbReference type="ARBA" id="ARBA00022692"/>
    </source>
</evidence>
<organism evidence="9 10">
    <name type="scientific">Ferroglobus placidus (strain DSM 10642 / AEDII12DO)</name>
    <dbReference type="NCBI Taxonomy" id="589924"/>
    <lineage>
        <taxon>Archaea</taxon>
        <taxon>Methanobacteriati</taxon>
        <taxon>Methanobacteriota</taxon>
        <taxon>Archaeoglobi</taxon>
        <taxon>Archaeoglobales</taxon>
        <taxon>Archaeoglobaceae</taxon>
        <taxon>Ferroglobus</taxon>
    </lineage>
</organism>
<evidence type="ECO:0000256" key="6">
    <source>
        <dbReference type="ARBA" id="ARBA00023136"/>
    </source>
</evidence>
<dbReference type="PaxDb" id="589924-Ferp_1751"/>
<keyword evidence="3" id="KW-1003">Cell membrane</keyword>
<gene>
    <name evidence="9" type="ordered locus">Ferp_1751</name>
</gene>
<keyword evidence="2 7" id="KW-0813">Transport</keyword>
<dbReference type="HOGENOM" id="CLU_046113_1_1_2"/>
<evidence type="ECO:0000256" key="2">
    <source>
        <dbReference type="ARBA" id="ARBA00022448"/>
    </source>
</evidence>
<dbReference type="CDD" id="cd06261">
    <property type="entry name" value="TM_PBP2"/>
    <property type="match status" value="1"/>
</dbReference>
<evidence type="ECO:0000313" key="9">
    <source>
        <dbReference type="EMBL" id="ADC65895.1"/>
    </source>
</evidence>
<dbReference type="GO" id="GO:0005886">
    <property type="term" value="C:plasma membrane"/>
    <property type="evidence" value="ECO:0007669"/>
    <property type="project" value="UniProtKB-SubCell"/>
</dbReference>
<feature type="transmembrane region" description="Helical" evidence="7">
    <location>
        <begin position="119"/>
        <end position="141"/>
    </location>
</feature>